<evidence type="ECO:0000313" key="5">
    <source>
        <dbReference type="EMBL" id="KAL1311849.1"/>
    </source>
</evidence>
<dbReference type="SUPFAM" id="SSF52540">
    <property type="entry name" value="P-loop containing nucleoside triphosphate hydrolases"/>
    <property type="match status" value="2"/>
</dbReference>
<dbReference type="PANTHER" id="PTHR43514:SF4">
    <property type="entry name" value="ABC TRANSPORTER I FAMILY MEMBER 10"/>
    <property type="match status" value="1"/>
</dbReference>
<comment type="caution">
    <text evidence="5">The sequence shown here is derived from an EMBL/GenBank/DDBJ whole genome shotgun (WGS) entry which is preliminary data.</text>
</comment>
<feature type="compositionally biased region" description="Low complexity" evidence="3">
    <location>
        <begin position="747"/>
        <end position="764"/>
    </location>
</feature>
<evidence type="ECO:0000313" key="6">
    <source>
        <dbReference type="Proteomes" id="UP001562354"/>
    </source>
</evidence>
<keyword evidence="2" id="KW-0067">ATP-binding</keyword>
<feature type="compositionally biased region" description="Basic and acidic residues" evidence="3">
    <location>
        <begin position="867"/>
        <end position="877"/>
    </location>
</feature>
<feature type="compositionally biased region" description="Polar residues" evidence="3">
    <location>
        <begin position="16"/>
        <end position="36"/>
    </location>
</feature>
<feature type="compositionally biased region" description="Acidic residues" evidence="3">
    <location>
        <begin position="795"/>
        <end position="807"/>
    </location>
</feature>
<keyword evidence="1" id="KW-0547">Nucleotide-binding</keyword>
<evidence type="ECO:0000256" key="1">
    <source>
        <dbReference type="ARBA" id="ARBA00022741"/>
    </source>
</evidence>
<protein>
    <recommendedName>
        <fullName evidence="4">ABC transporter domain-containing protein</fullName>
    </recommendedName>
</protein>
<evidence type="ECO:0000256" key="2">
    <source>
        <dbReference type="ARBA" id="ARBA00022840"/>
    </source>
</evidence>
<reference evidence="5 6" key="1">
    <citation type="submission" date="2024-07" db="EMBL/GenBank/DDBJ databases">
        <title>Draft sequence of the Neodothiora populina.</title>
        <authorList>
            <person name="Drown D.D."/>
            <person name="Schuette U.S."/>
            <person name="Buechlein A.B."/>
            <person name="Rusch D.R."/>
            <person name="Winton L.W."/>
            <person name="Adams G.A."/>
        </authorList>
    </citation>
    <scope>NUCLEOTIDE SEQUENCE [LARGE SCALE GENOMIC DNA]</scope>
    <source>
        <strain evidence="5 6">CPC 39397</strain>
    </source>
</reference>
<dbReference type="GeneID" id="95975627"/>
<keyword evidence="6" id="KW-1185">Reference proteome</keyword>
<dbReference type="SMART" id="SM00382">
    <property type="entry name" value="AAA"/>
    <property type="match status" value="2"/>
</dbReference>
<dbReference type="InterPro" id="IPR003593">
    <property type="entry name" value="AAA+_ATPase"/>
</dbReference>
<organism evidence="5 6">
    <name type="scientific">Neodothiora populina</name>
    <dbReference type="NCBI Taxonomy" id="2781224"/>
    <lineage>
        <taxon>Eukaryota</taxon>
        <taxon>Fungi</taxon>
        <taxon>Dikarya</taxon>
        <taxon>Ascomycota</taxon>
        <taxon>Pezizomycotina</taxon>
        <taxon>Dothideomycetes</taxon>
        <taxon>Dothideomycetidae</taxon>
        <taxon>Dothideales</taxon>
        <taxon>Dothioraceae</taxon>
        <taxon>Neodothiora</taxon>
    </lineage>
</organism>
<proteinExistence type="predicted"/>
<feature type="compositionally biased region" description="Basic residues" evidence="3">
    <location>
        <begin position="1"/>
        <end position="13"/>
    </location>
</feature>
<feature type="region of interest" description="Disordered" evidence="3">
    <location>
        <begin position="747"/>
        <end position="778"/>
    </location>
</feature>
<dbReference type="Proteomes" id="UP001562354">
    <property type="component" value="Unassembled WGS sequence"/>
</dbReference>
<feature type="compositionally biased region" description="Basic residues" evidence="3">
    <location>
        <begin position="824"/>
        <end position="840"/>
    </location>
</feature>
<dbReference type="PANTHER" id="PTHR43514">
    <property type="entry name" value="ABC TRANSPORTER I FAMILY MEMBER 10"/>
    <property type="match status" value="1"/>
</dbReference>
<dbReference type="InterPro" id="IPR050334">
    <property type="entry name" value="Molybdenum_import_ModC"/>
</dbReference>
<feature type="region of interest" description="Disordered" evidence="3">
    <location>
        <begin position="795"/>
        <end position="877"/>
    </location>
</feature>
<feature type="region of interest" description="Disordered" evidence="3">
    <location>
        <begin position="1"/>
        <end position="36"/>
    </location>
</feature>
<evidence type="ECO:0000259" key="4">
    <source>
        <dbReference type="PROSITE" id="PS50893"/>
    </source>
</evidence>
<dbReference type="Gene3D" id="3.40.50.300">
    <property type="entry name" value="P-loop containing nucleotide triphosphate hydrolases"/>
    <property type="match status" value="2"/>
</dbReference>
<dbReference type="Pfam" id="PF00005">
    <property type="entry name" value="ABC_tran"/>
    <property type="match status" value="2"/>
</dbReference>
<sequence length="877" mass="98205">MIRLIARRQRRPLSPHQLNTSVKRLASSSTPSSTRCVNEHLPIVKIDKATFYREYPKSTKTKEKASAEAETEDNEEGASEKGKSAKSTTPPKTPPIFSKFSFQLASNTNGQSPKKYWAVVAPASLHRTEFLQILNNSFVCLPPTARSFPFLASDEVQDERLRRPEDAIKYVGFDADRGGFGGTSLKGAYMAARYEARKEETDFSLKDYLEGNTELNPLESAKDKLDHEALENVIQQLKLGDLLDRPVSSLSNGQTRRARIAKSLLSKPELLLLDGPFMGLDPPTVRMLSNLLRDMAKRNSPRIVLSLKPDEHIPAWINHMVYIVDKNMSVHAAPKQDVVRKIVEFSLPTGQRKYPKDAAALSKLYNEMVDFPIESDEEYTVINVSRDGFPRSDPPRAQGEAIVEMTGVKVGYGALDSPDRKTVLGNWQEPDQSEPGLHWTIHRGQRWGIFGPNGSGKTTLLSLITSDHPQTYALPIKLFGRSRLPSPGVPGISVFDLQKRMGHSSPEVHTYFPKHLSVRRVLESAFADTFLSKPALTFENDRSVDAFLRWFAPELAPLSASTSSVLEDITALRHSRHRPTKSLENPQIIRDDVLESRRRVSRLTSLASVSRDLDWADESTFREMTFPQQRLLLFLRALVAKPDLVILDEAFSGLDADVRDKCLLFLSHGERVQWIEKAKVPALHETEDEKTTYPEKDSKVLRPSILAENDAVSFAGLSDNQALIVISHSGDDVPGCVREWICLPESNNNNSGVNVQGQQNQSNNPARRGVLPGPLELNPESWNEIWDLEEIVEDAEGQEEEIEEEGLIDTSSSSPENDEDTKGKKQAARKRKGKKAGKRRVKEEKTSDSGRVRGQEEGETEGNVDTTQDRTEMMRFG</sequence>
<dbReference type="InterPro" id="IPR027417">
    <property type="entry name" value="P-loop_NTPase"/>
</dbReference>
<gene>
    <name evidence="5" type="ORF">AAFC00_001924</name>
</gene>
<feature type="region of interest" description="Disordered" evidence="3">
    <location>
        <begin position="57"/>
        <end position="93"/>
    </location>
</feature>
<feature type="compositionally biased region" description="Basic and acidic residues" evidence="3">
    <location>
        <begin position="841"/>
        <end position="856"/>
    </location>
</feature>
<evidence type="ECO:0000256" key="3">
    <source>
        <dbReference type="SAM" id="MobiDB-lite"/>
    </source>
</evidence>
<dbReference type="PROSITE" id="PS50893">
    <property type="entry name" value="ABC_TRANSPORTER_2"/>
    <property type="match status" value="2"/>
</dbReference>
<accession>A0ABR3PQM4</accession>
<name>A0ABR3PQM4_9PEZI</name>
<dbReference type="RefSeq" id="XP_069204698.1">
    <property type="nucleotide sequence ID" value="XM_069341187.1"/>
</dbReference>
<feature type="domain" description="ABC transporter" evidence="4">
    <location>
        <begin position="85"/>
        <end position="350"/>
    </location>
</feature>
<dbReference type="InterPro" id="IPR003439">
    <property type="entry name" value="ABC_transporter-like_ATP-bd"/>
</dbReference>
<feature type="compositionally biased region" description="Basic and acidic residues" evidence="3">
    <location>
        <begin position="57"/>
        <end position="67"/>
    </location>
</feature>
<dbReference type="EMBL" id="JBFMKM010000001">
    <property type="protein sequence ID" value="KAL1311849.1"/>
    <property type="molecule type" value="Genomic_DNA"/>
</dbReference>
<feature type="domain" description="ABC transporter" evidence="4">
    <location>
        <begin position="415"/>
        <end position="719"/>
    </location>
</feature>